<proteinExistence type="predicted"/>
<protein>
    <submittedName>
        <fullName evidence="1">Uncharacterized protein</fullName>
    </submittedName>
</protein>
<name>A0A8T3YK48_9ARCH</name>
<accession>A0A8T3YK48</accession>
<comment type="caution">
    <text evidence="1">The sequence shown here is derived from an EMBL/GenBank/DDBJ whole genome shotgun (WGS) entry which is preliminary data.</text>
</comment>
<dbReference type="AlphaFoldDB" id="A0A8T3YK48"/>
<organism evidence="1 2">
    <name type="scientific">Candidatus Iainarchaeum sp</name>
    <dbReference type="NCBI Taxonomy" id="3101447"/>
    <lineage>
        <taxon>Archaea</taxon>
        <taxon>Candidatus Iainarchaeota</taxon>
        <taxon>Candidatus Iainarchaeia</taxon>
        <taxon>Candidatus Iainarchaeales</taxon>
        <taxon>Candidatus Iainarchaeaceae</taxon>
        <taxon>Candidatus Iainarchaeum</taxon>
    </lineage>
</organism>
<sequence length="56" mass="6585">MPLDRMFRRKKKRRPIYPKPIAYAPGRMHLNIDHTNLLKALRRGTGKKVRDESAGK</sequence>
<evidence type="ECO:0000313" key="2">
    <source>
        <dbReference type="Proteomes" id="UP000732298"/>
    </source>
</evidence>
<dbReference type="EMBL" id="JACQPB010000049">
    <property type="protein sequence ID" value="MBI4210904.1"/>
    <property type="molecule type" value="Genomic_DNA"/>
</dbReference>
<gene>
    <name evidence="1" type="ORF">HY544_05385</name>
</gene>
<evidence type="ECO:0000313" key="1">
    <source>
        <dbReference type="EMBL" id="MBI4210904.1"/>
    </source>
</evidence>
<dbReference type="Proteomes" id="UP000732298">
    <property type="component" value="Unassembled WGS sequence"/>
</dbReference>
<reference evidence="1" key="1">
    <citation type="submission" date="2020-07" db="EMBL/GenBank/DDBJ databases">
        <title>Huge and variable diversity of episymbiotic CPR bacteria and DPANN archaea in groundwater ecosystems.</title>
        <authorList>
            <person name="He C.Y."/>
            <person name="Keren R."/>
            <person name="Whittaker M."/>
            <person name="Farag I.F."/>
            <person name="Doudna J."/>
            <person name="Cate J.H.D."/>
            <person name="Banfield J.F."/>
        </authorList>
    </citation>
    <scope>NUCLEOTIDE SEQUENCE</scope>
    <source>
        <strain evidence="1">NC_groundwater_1296_Ag_S-0.2um_52_80</strain>
    </source>
</reference>